<dbReference type="GO" id="GO:0005886">
    <property type="term" value="C:plasma membrane"/>
    <property type="evidence" value="ECO:0007669"/>
    <property type="project" value="UniProtKB-SubCell"/>
</dbReference>
<evidence type="ECO:0000256" key="7">
    <source>
        <dbReference type="ARBA" id="ARBA00023136"/>
    </source>
</evidence>
<feature type="domain" description="Cation/H+ exchanger transmembrane" evidence="9">
    <location>
        <begin position="25"/>
        <end position="398"/>
    </location>
</feature>
<keyword evidence="3" id="KW-0050">Antiport</keyword>
<evidence type="ECO:0000256" key="8">
    <source>
        <dbReference type="SAM" id="Phobius"/>
    </source>
</evidence>
<gene>
    <name evidence="10" type="ORF">KME15_20835</name>
</gene>
<dbReference type="GO" id="GO:1902600">
    <property type="term" value="P:proton transmembrane transport"/>
    <property type="evidence" value="ECO:0007669"/>
    <property type="project" value="InterPro"/>
</dbReference>
<feature type="transmembrane region" description="Helical" evidence="8">
    <location>
        <begin position="63"/>
        <end position="80"/>
    </location>
</feature>
<reference evidence="10" key="1">
    <citation type="submission" date="2021-05" db="EMBL/GenBank/DDBJ databases">
        <authorList>
            <person name="Pietrasiak N."/>
            <person name="Ward R."/>
            <person name="Stajich J.E."/>
            <person name="Kurbessoian T."/>
        </authorList>
    </citation>
    <scope>NUCLEOTIDE SEQUENCE</scope>
    <source>
        <strain evidence="10">UHER 2000/2452</strain>
    </source>
</reference>
<evidence type="ECO:0000256" key="1">
    <source>
        <dbReference type="ARBA" id="ARBA00004651"/>
    </source>
</evidence>
<dbReference type="InterPro" id="IPR006153">
    <property type="entry name" value="Cation/H_exchanger_TM"/>
</dbReference>
<evidence type="ECO:0000256" key="6">
    <source>
        <dbReference type="ARBA" id="ARBA00023065"/>
    </source>
</evidence>
<keyword evidence="5 8" id="KW-1133">Transmembrane helix</keyword>
<evidence type="ECO:0000259" key="9">
    <source>
        <dbReference type="Pfam" id="PF00999"/>
    </source>
</evidence>
<dbReference type="PANTHER" id="PTHR32507:SF8">
    <property type="entry name" value="CNH1P"/>
    <property type="match status" value="1"/>
</dbReference>
<keyword evidence="7 8" id="KW-0472">Membrane</keyword>
<evidence type="ECO:0000256" key="2">
    <source>
        <dbReference type="ARBA" id="ARBA00022448"/>
    </source>
</evidence>
<feature type="transmembrane region" description="Helical" evidence="8">
    <location>
        <begin position="92"/>
        <end position="114"/>
    </location>
</feature>
<comment type="subcellular location">
    <subcellularLocation>
        <location evidence="1">Cell membrane</location>
        <topology evidence="1">Multi-pass membrane protein</topology>
    </subcellularLocation>
</comment>
<evidence type="ECO:0000256" key="4">
    <source>
        <dbReference type="ARBA" id="ARBA00022692"/>
    </source>
</evidence>
<evidence type="ECO:0000256" key="5">
    <source>
        <dbReference type="ARBA" id="ARBA00022989"/>
    </source>
</evidence>
<evidence type="ECO:0000313" key="10">
    <source>
        <dbReference type="EMBL" id="MBW4661129.1"/>
    </source>
</evidence>
<feature type="transmembrane region" description="Helical" evidence="8">
    <location>
        <begin position="185"/>
        <end position="207"/>
    </location>
</feature>
<evidence type="ECO:0000313" key="11">
    <source>
        <dbReference type="Proteomes" id="UP000757435"/>
    </source>
</evidence>
<organism evidence="10 11">
    <name type="scientific">Drouetiella hepatica Uher 2000/2452</name>
    <dbReference type="NCBI Taxonomy" id="904376"/>
    <lineage>
        <taxon>Bacteria</taxon>
        <taxon>Bacillati</taxon>
        <taxon>Cyanobacteriota</taxon>
        <taxon>Cyanophyceae</taxon>
        <taxon>Oculatellales</taxon>
        <taxon>Oculatellaceae</taxon>
        <taxon>Drouetiella</taxon>
    </lineage>
</organism>
<feature type="transmembrane region" description="Helical" evidence="8">
    <location>
        <begin position="373"/>
        <end position="399"/>
    </location>
</feature>
<dbReference type="PANTHER" id="PTHR32507">
    <property type="entry name" value="NA(+)/H(+) ANTIPORTER 1"/>
    <property type="match status" value="1"/>
</dbReference>
<sequence length="417" mass="46385">MNTYILDLLVIGILLFTVTLGSGWITRSPFSFAFIYLIAGIGLSPYGFNLIQIRPGAGFLEKVTEIVVLISLFSCGLKMNRPLNFHAWGSTVRLIGLLMPISIFAVAALGHWVLKLSWGEATLLGAILAPTDPVLASESQLNHPDDQDGLRFGLTSEGGLNDALAFPFIYFGLHWLEDDNWQDWFVQWVAIDLIWAIAAGIGMGILIARGSVWVDRHVQKRLPVSEAMEDFVALSIILITYAATELVNGYGFLAVFVAGIATQHFYRNREKRLAQLEFIEQFEKLAELGMILLLGSMLRVEPMLRFAAPTLMVGGLLLLVIRPIGAWISTIGAGYEPDKRWLFGWFGIRGVGSLYYLFYAMGGGLQGDVAEMIAWITLGTVVLSILIHGTSATPVMKWYERRIERKRDRLKQALTQE</sequence>
<feature type="transmembrane region" description="Helical" evidence="8">
    <location>
        <begin position="32"/>
        <end position="51"/>
    </location>
</feature>
<accession>A0A951UPS6</accession>
<dbReference type="EMBL" id="JAHHHD010000030">
    <property type="protein sequence ID" value="MBW4661129.1"/>
    <property type="molecule type" value="Genomic_DNA"/>
</dbReference>
<keyword evidence="4 8" id="KW-0812">Transmembrane</keyword>
<feature type="transmembrane region" description="Helical" evidence="8">
    <location>
        <begin position="6"/>
        <end position="25"/>
    </location>
</feature>
<keyword evidence="6" id="KW-0406">Ion transport</keyword>
<dbReference type="GO" id="GO:0015297">
    <property type="term" value="F:antiporter activity"/>
    <property type="evidence" value="ECO:0007669"/>
    <property type="project" value="UniProtKB-KW"/>
</dbReference>
<feature type="transmembrane region" description="Helical" evidence="8">
    <location>
        <begin position="341"/>
        <end position="361"/>
    </location>
</feature>
<name>A0A951UPS6_9CYAN</name>
<comment type="caution">
    <text evidence="10">The sequence shown here is derived from an EMBL/GenBank/DDBJ whole genome shotgun (WGS) entry which is preliminary data.</text>
</comment>
<dbReference type="Proteomes" id="UP000757435">
    <property type="component" value="Unassembled WGS sequence"/>
</dbReference>
<protein>
    <submittedName>
        <fullName evidence="10">Sodium:proton antiporter</fullName>
    </submittedName>
</protein>
<reference evidence="10" key="2">
    <citation type="journal article" date="2022" name="Microbiol. Resour. Announc.">
        <title>Metagenome Sequencing to Explore Phylogenomics of Terrestrial Cyanobacteria.</title>
        <authorList>
            <person name="Ward R.D."/>
            <person name="Stajich J.E."/>
            <person name="Johansen J.R."/>
            <person name="Huntemann M."/>
            <person name="Clum A."/>
            <person name="Foster B."/>
            <person name="Foster B."/>
            <person name="Roux S."/>
            <person name="Palaniappan K."/>
            <person name="Varghese N."/>
            <person name="Mukherjee S."/>
            <person name="Reddy T.B.K."/>
            <person name="Daum C."/>
            <person name="Copeland A."/>
            <person name="Chen I.A."/>
            <person name="Ivanova N.N."/>
            <person name="Kyrpides N.C."/>
            <person name="Shapiro N."/>
            <person name="Eloe-Fadrosh E.A."/>
            <person name="Pietrasiak N."/>
        </authorList>
    </citation>
    <scope>NUCLEOTIDE SEQUENCE</scope>
    <source>
        <strain evidence="10">UHER 2000/2452</strain>
    </source>
</reference>
<keyword evidence="2" id="KW-0813">Transport</keyword>
<feature type="transmembrane region" description="Helical" evidence="8">
    <location>
        <begin position="306"/>
        <end position="329"/>
    </location>
</feature>
<dbReference type="AlphaFoldDB" id="A0A951UPS6"/>
<dbReference type="Pfam" id="PF00999">
    <property type="entry name" value="Na_H_Exchanger"/>
    <property type="match status" value="1"/>
</dbReference>
<proteinExistence type="predicted"/>
<evidence type="ECO:0000256" key="3">
    <source>
        <dbReference type="ARBA" id="ARBA00022449"/>
    </source>
</evidence>